<sequence length="147" mass="16947">MLAQTKRMQEQEKLLSAARQEVQIAEMEKTRLQARQSEQVATLETKNRDLELQNHELESDLIQSRQTRCDLELKIEELRGAVGDLESALSVKGHLELELKRYREEAALLAAKLRTQEQENKLLKADAVAQSNENSRLRSGKLARRRQ</sequence>
<dbReference type="KEGG" id="dpte:113794459"/>
<protein>
    <submittedName>
        <fullName evidence="3">Uncharacterized protein LOC113794459</fullName>
    </submittedName>
</protein>
<dbReference type="RefSeq" id="XP_027200380.1">
    <property type="nucleotide sequence ID" value="XM_027344579.1"/>
</dbReference>
<evidence type="ECO:0000313" key="2">
    <source>
        <dbReference type="Proteomes" id="UP000515146"/>
    </source>
</evidence>
<feature type="compositionally biased region" description="Basic residues" evidence="1">
    <location>
        <begin position="138"/>
        <end position="147"/>
    </location>
</feature>
<evidence type="ECO:0000256" key="1">
    <source>
        <dbReference type="SAM" id="MobiDB-lite"/>
    </source>
</evidence>
<accession>A0A6P6Y526</accession>
<organism evidence="2 3">
    <name type="scientific">Dermatophagoides pteronyssinus</name>
    <name type="common">European house dust mite</name>
    <dbReference type="NCBI Taxonomy" id="6956"/>
    <lineage>
        <taxon>Eukaryota</taxon>
        <taxon>Metazoa</taxon>
        <taxon>Ecdysozoa</taxon>
        <taxon>Arthropoda</taxon>
        <taxon>Chelicerata</taxon>
        <taxon>Arachnida</taxon>
        <taxon>Acari</taxon>
        <taxon>Acariformes</taxon>
        <taxon>Sarcoptiformes</taxon>
        <taxon>Astigmata</taxon>
        <taxon>Psoroptidia</taxon>
        <taxon>Analgoidea</taxon>
        <taxon>Pyroglyphidae</taxon>
        <taxon>Dermatophagoidinae</taxon>
        <taxon>Dermatophagoides</taxon>
    </lineage>
</organism>
<evidence type="ECO:0000313" key="3">
    <source>
        <dbReference type="RefSeq" id="XP_027200380.1"/>
    </source>
</evidence>
<keyword evidence="2" id="KW-1185">Reference proteome</keyword>
<reference evidence="3" key="1">
    <citation type="submission" date="2025-08" db="UniProtKB">
        <authorList>
            <consortium name="RefSeq"/>
        </authorList>
    </citation>
    <scope>IDENTIFICATION</scope>
    <source>
        <strain evidence="3">Airmid</strain>
    </source>
</reference>
<name>A0A6P6Y526_DERPT</name>
<feature type="region of interest" description="Disordered" evidence="1">
    <location>
        <begin position="124"/>
        <end position="147"/>
    </location>
</feature>
<gene>
    <name evidence="3" type="primary">LOC113794459</name>
</gene>
<dbReference type="AlphaFoldDB" id="A0A6P6Y526"/>
<dbReference type="Proteomes" id="UP000515146">
    <property type="component" value="Unplaced"/>
</dbReference>
<proteinExistence type="predicted"/>
<dbReference type="InParanoid" id="A0A6P6Y526"/>